<dbReference type="Pfam" id="PF00732">
    <property type="entry name" value="GMC_oxred_N"/>
    <property type="match status" value="1"/>
</dbReference>
<feature type="signal peptide" evidence="4">
    <location>
        <begin position="1"/>
        <end position="16"/>
    </location>
</feature>
<evidence type="ECO:0000256" key="4">
    <source>
        <dbReference type="SAM" id="SignalP"/>
    </source>
</evidence>
<organism evidence="6 7">
    <name type="scientific">Rhizodiscina lignyota</name>
    <dbReference type="NCBI Taxonomy" id="1504668"/>
    <lineage>
        <taxon>Eukaryota</taxon>
        <taxon>Fungi</taxon>
        <taxon>Dikarya</taxon>
        <taxon>Ascomycota</taxon>
        <taxon>Pezizomycotina</taxon>
        <taxon>Dothideomycetes</taxon>
        <taxon>Pleosporomycetidae</taxon>
        <taxon>Aulographales</taxon>
        <taxon>Rhizodiscinaceae</taxon>
        <taxon>Rhizodiscina</taxon>
    </lineage>
</organism>
<keyword evidence="3" id="KW-0285">Flavoprotein</keyword>
<dbReference type="OrthoDB" id="269227at2759"/>
<dbReference type="PANTHER" id="PTHR11552:SF111">
    <property type="entry name" value="GLUCOSE-METHANOL-CHOLINE OXIDOREDUCTASE N-TERMINAL DOMAIN-CONTAINING PROTEIN"/>
    <property type="match status" value="1"/>
</dbReference>
<keyword evidence="7" id="KW-1185">Reference proteome</keyword>
<evidence type="ECO:0000256" key="1">
    <source>
        <dbReference type="ARBA" id="ARBA00010790"/>
    </source>
</evidence>
<evidence type="ECO:0000313" key="6">
    <source>
        <dbReference type="EMBL" id="KAF2095196.1"/>
    </source>
</evidence>
<dbReference type="InterPro" id="IPR036188">
    <property type="entry name" value="FAD/NAD-bd_sf"/>
</dbReference>
<evidence type="ECO:0000259" key="5">
    <source>
        <dbReference type="PROSITE" id="PS00624"/>
    </source>
</evidence>
<evidence type="ECO:0000313" key="7">
    <source>
        <dbReference type="Proteomes" id="UP000799772"/>
    </source>
</evidence>
<dbReference type="InterPro" id="IPR000172">
    <property type="entry name" value="GMC_OxRdtase_N"/>
</dbReference>
<feature type="binding site" evidence="3">
    <location>
        <position position="272"/>
    </location>
    <ligand>
        <name>FAD</name>
        <dbReference type="ChEBI" id="CHEBI:57692"/>
    </ligand>
</feature>
<dbReference type="PIRSF" id="PIRSF000137">
    <property type="entry name" value="Alcohol_oxidase"/>
    <property type="match status" value="1"/>
</dbReference>
<dbReference type="AlphaFoldDB" id="A0A9P4I4W8"/>
<dbReference type="SUPFAM" id="SSF54373">
    <property type="entry name" value="FAD-linked reductases, C-terminal domain"/>
    <property type="match status" value="1"/>
</dbReference>
<feature type="chain" id="PRO_5040190329" evidence="4">
    <location>
        <begin position="17"/>
        <end position="599"/>
    </location>
</feature>
<dbReference type="SUPFAM" id="SSF51905">
    <property type="entry name" value="FAD/NAD(P)-binding domain"/>
    <property type="match status" value="1"/>
</dbReference>
<comment type="similarity">
    <text evidence="1">Belongs to the GMC oxidoreductase family.</text>
</comment>
<reference evidence="6" key="1">
    <citation type="journal article" date="2020" name="Stud. Mycol.">
        <title>101 Dothideomycetes genomes: a test case for predicting lifestyles and emergence of pathogens.</title>
        <authorList>
            <person name="Haridas S."/>
            <person name="Albert R."/>
            <person name="Binder M."/>
            <person name="Bloem J."/>
            <person name="Labutti K."/>
            <person name="Salamov A."/>
            <person name="Andreopoulos B."/>
            <person name="Baker S."/>
            <person name="Barry K."/>
            <person name="Bills G."/>
            <person name="Bluhm B."/>
            <person name="Cannon C."/>
            <person name="Castanera R."/>
            <person name="Culley D."/>
            <person name="Daum C."/>
            <person name="Ezra D."/>
            <person name="Gonzalez J."/>
            <person name="Henrissat B."/>
            <person name="Kuo A."/>
            <person name="Liang C."/>
            <person name="Lipzen A."/>
            <person name="Lutzoni F."/>
            <person name="Magnuson J."/>
            <person name="Mondo S."/>
            <person name="Nolan M."/>
            <person name="Ohm R."/>
            <person name="Pangilinan J."/>
            <person name="Park H.-J."/>
            <person name="Ramirez L."/>
            <person name="Alfaro M."/>
            <person name="Sun H."/>
            <person name="Tritt A."/>
            <person name="Yoshinaga Y."/>
            <person name="Zwiers L.-H."/>
            <person name="Turgeon B."/>
            <person name="Goodwin S."/>
            <person name="Spatafora J."/>
            <person name="Crous P."/>
            <person name="Grigoriev I."/>
        </authorList>
    </citation>
    <scope>NUCLEOTIDE SEQUENCE</scope>
    <source>
        <strain evidence="6">CBS 133067</strain>
    </source>
</reference>
<protein>
    <submittedName>
        <fullName evidence="6">Alcohol oxidase</fullName>
    </submittedName>
</protein>
<evidence type="ECO:0000256" key="2">
    <source>
        <dbReference type="PIRSR" id="PIRSR000137-1"/>
    </source>
</evidence>
<comment type="cofactor">
    <cofactor evidence="3">
        <name>FAD</name>
        <dbReference type="ChEBI" id="CHEBI:57692"/>
    </cofactor>
</comment>
<accession>A0A9P4I4W8</accession>
<keyword evidence="3" id="KW-0274">FAD</keyword>
<gene>
    <name evidence="6" type="ORF">NA57DRAFT_79682</name>
</gene>
<dbReference type="PROSITE" id="PS00624">
    <property type="entry name" value="GMC_OXRED_2"/>
    <property type="match status" value="1"/>
</dbReference>
<proteinExistence type="inferred from homology"/>
<name>A0A9P4I4W8_9PEZI</name>
<feature type="domain" description="Glucose-methanol-choline oxidoreductase N-terminal" evidence="5">
    <location>
        <begin position="308"/>
        <end position="322"/>
    </location>
</feature>
<dbReference type="EMBL" id="ML978132">
    <property type="protein sequence ID" value="KAF2095196.1"/>
    <property type="molecule type" value="Genomic_DNA"/>
</dbReference>
<feature type="active site" description="Proton donor" evidence="2">
    <location>
        <position position="540"/>
    </location>
</feature>
<evidence type="ECO:0000256" key="3">
    <source>
        <dbReference type="PIRSR" id="PIRSR000137-2"/>
    </source>
</evidence>
<dbReference type="Pfam" id="PF05199">
    <property type="entry name" value="GMC_oxred_C"/>
    <property type="match status" value="1"/>
</dbReference>
<dbReference type="InterPro" id="IPR012132">
    <property type="entry name" value="GMC_OxRdtase"/>
</dbReference>
<dbReference type="Proteomes" id="UP000799772">
    <property type="component" value="Unassembled WGS sequence"/>
</dbReference>
<sequence length="599" mass="64450">MLSAAILLLFLTYTTADFAGHGRAPHSESAPSYINHDESSVYDYVIVGGGVAGLVLAARLSEDPKTTVALFEAGPDPQGNADISTPFLAGALQGSQFSWNFTSTPQPTLDGAAPDLAQGHCFGGGSAINVMAYCRGASSVFDEWAEISGIEGLRWDNLVNDFRMSTHLEIPPQDPPYEFVIDKAVYDDGNVSVSQERQLVKFEPFFLESFKDDPTNPAKIVDLTSGKTGIGLQVGGPHAIESSNGTRSYALTAYGFQVAGRPNVHLNHGTWVRKINFKGKTAESVTYVKSADGSEHTVQGKEIIVSAGAINTPKLLMLSGVGPEEHLKELKIPVVQNSPEVGTNLADHHSAVVMVEVPDEIVSSVQLQTNKVLAASVQAEYQANGTGPLSTPGSSSFIAERVPDDVLEGFKKAGINVDFHLNLPKDRAHVLHQYASAPFQPDPQNLNVVSAFVALIQPEATGYMRLNSSDYRVNPLIFSNYFGSEGDMAVFTYAYKRLLSKMRSQPIKQVVLSEVYPGTNTTSDEDIKKAIDNSARSFHHPAGSVSLGKALDSSFRLKGLQGIRVIDSSAVPVLPTCHLQASVYALAEFAAKMLKSEKY</sequence>
<feature type="active site" description="Proton acceptor" evidence="2">
    <location>
        <position position="578"/>
    </location>
</feature>
<keyword evidence="4" id="KW-0732">Signal</keyword>
<dbReference type="PANTHER" id="PTHR11552">
    <property type="entry name" value="GLUCOSE-METHANOL-CHOLINE GMC OXIDOREDUCTASE"/>
    <property type="match status" value="1"/>
</dbReference>
<dbReference type="Gene3D" id="3.30.560.10">
    <property type="entry name" value="Glucose Oxidase, domain 3"/>
    <property type="match status" value="1"/>
</dbReference>
<dbReference type="InterPro" id="IPR007867">
    <property type="entry name" value="GMC_OxRtase_C"/>
</dbReference>
<dbReference type="Gene3D" id="3.50.50.60">
    <property type="entry name" value="FAD/NAD(P)-binding domain"/>
    <property type="match status" value="1"/>
</dbReference>
<dbReference type="GO" id="GO:0016614">
    <property type="term" value="F:oxidoreductase activity, acting on CH-OH group of donors"/>
    <property type="evidence" value="ECO:0007669"/>
    <property type="project" value="InterPro"/>
</dbReference>
<dbReference type="GO" id="GO:0050660">
    <property type="term" value="F:flavin adenine dinucleotide binding"/>
    <property type="evidence" value="ECO:0007669"/>
    <property type="project" value="InterPro"/>
</dbReference>
<comment type="caution">
    <text evidence="6">The sequence shown here is derived from an EMBL/GenBank/DDBJ whole genome shotgun (WGS) entry which is preliminary data.</text>
</comment>